<name>A0A5M6D5R1_9BACT</name>
<keyword evidence="2" id="KW-0732">Signal</keyword>
<dbReference type="InterPro" id="IPR012338">
    <property type="entry name" value="Beta-lactam/transpept-like"/>
</dbReference>
<feature type="domain" description="Beta-lactamase-related" evidence="3">
    <location>
        <begin position="60"/>
        <end position="365"/>
    </location>
</feature>
<sequence>MKVLFSLVRFLWLAGFCLLFSCSESASDKNEAAAAEQDEQFDKIVALVNPERAKKQECQLDSLFRDLHKKRGFNGTVLVTQYNQILYKGAFGYADFQKKDTLTTQKPFQLASVSKQFTAMAIMMLQEQGRLKYEDEVQRFFPDFPYECITVRHLLTHRSGLPNYTYFTEKYWKDRRAFISNEEVIGLMTQHKPAVYYQPDKRFNYSNTGYMLLAAIVAKASGMPYEQFMEKKIFRPLGMKNSWVLTDKNAEIPPGHTARRRKREIDFLDGVQGDKGIYSTVEDLYKWDQALYTEKLVKRKTLEEAFVGAAKETTKEDYGFGWRLRKLADTEPVEYHGGLWHGFNNYFMRNRKDHSAIIVLSNVTNGSLVYMQNVQAILYPETVKPLVIAERKVKRPTKKIARAKKAKKSSVAARRKQSRRNSS</sequence>
<feature type="region of interest" description="Disordered" evidence="1">
    <location>
        <begin position="398"/>
        <end position="423"/>
    </location>
</feature>
<feature type="chain" id="PRO_5024425555" evidence="2">
    <location>
        <begin position="27"/>
        <end position="423"/>
    </location>
</feature>
<feature type="signal peptide" evidence="2">
    <location>
        <begin position="1"/>
        <end position="26"/>
    </location>
</feature>
<dbReference type="RefSeq" id="WP_150090531.1">
    <property type="nucleotide sequence ID" value="NZ_VWSF01000016.1"/>
</dbReference>
<dbReference type="Pfam" id="PF00144">
    <property type="entry name" value="Beta-lactamase"/>
    <property type="match status" value="1"/>
</dbReference>
<dbReference type="AlphaFoldDB" id="A0A5M6D5R1"/>
<comment type="caution">
    <text evidence="4">The sequence shown here is derived from an EMBL/GenBank/DDBJ whole genome shotgun (WGS) entry which is preliminary data.</text>
</comment>
<evidence type="ECO:0000259" key="3">
    <source>
        <dbReference type="Pfam" id="PF00144"/>
    </source>
</evidence>
<organism evidence="4 5">
    <name type="scientific">Adhaeribacter rhizoryzae</name>
    <dbReference type="NCBI Taxonomy" id="2607907"/>
    <lineage>
        <taxon>Bacteria</taxon>
        <taxon>Pseudomonadati</taxon>
        <taxon>Bacteroidota</taxon>
        <taxon>Cytophagia</taxon>
        <taxon>Cytophagales</taxon>
        <taxon>Hymenobacteraceae</taxon>
        <taxon>Adhaeribacter</taxon>
    </lineage>
</organism>
<dbReference type="PROSITE" id="PS51257">
    <property type="entry name" value="PROKAR_LIPOPROTEIN"/>
    <property type="match status" value="1"/>
</dbReference>
<dbReference type="InterPro" id="IPR001466">
    <property type="entry name" value="Beta-lactam-related"/>
</dbReference>
<proteinExistence type="predicted"/>
<dbReference type="PANTHER" id="PTHR46825:SF9">
    <property type="entry name" value="BETA-LACTAMASE-RELATED DOMAIN-CONTAINING PROTEIN"/>
    <property type="match status" value="1"/>
</dbReference>
<dbReference type="Gene3D" id="3.40.710.10">
    <property type="entry name" value="DD-peptidase/beta-lactamase superfamily"/>
    <property type="match status" value="1"/>
</dbReference>
<dbReference type="EMBL" id="VWSF01000016">
    <property type="protein sequence ID" value="KAA5542847.1"/>
    <property type="molecule type" value="Genomic_DNA"/>
</dbReference>
<dbReference type="PANTHER" id="PTHR46825">
    <property type="entry name" value="D-ALANYL-D-ALANINE-CARBOXYPEPTIDASE/ENDOPEPTIDASE AMPH"/>
    <property type="match status" value="1"/>
</dbReference>
<evidence type="ECO:0000256" key="1">
    <source>
        <dbReference type="SAM" id="MobiDB-lite"/>
    </source>
</evidence>
<dbReference type="SUPFAM" id="SSF56601">
    <property type="entry name" value="beta-lactamase/transpeptidase-like"/>
    <property type="match status" value="1"/>
</dbReference>
<dbReference type="InterPro" id="IPR050491">
    <property type="entry name" value="AmpC-like"/>
</dbReference>
<accession>A0A5M6D5R1</accession>
<dbReference type="Proteomes" id="UP000323426">
    <property type="component" value="Unassembled WGS sequence"/>
</dbReference>
<protein>
    <submittedName>
        <fullName evidence="4">Beta-lactamase family protein</fullName>
    </submittedName>
</protein>
<evidence type="ECO:0000256" key="2">
    <source>
        <dbReference type="SAM" id="SignalP"/>
    </source>
</evidence>
<evidence type="ECO:0000313" key="5">
    <source>
        <dbReference type="Proteomes" id="UP000323426"/>
    </source>
</evidence>
<reference evidence="4 5" key="1">
    <citation type="submission" date="2019-09" db="EMBL/GenBank/DDBJ databases">
        <title>Genome sequence and assembly of Adhaeribacter sp.</title>
        <authorList>
            <person name="Chhetri G."/>
        </authorList>
    </citation>
    <scope>NUCLEOTIDE SEQUENCE [LARGE SCALE GENOMIC DNA]</scope>
    <source>
        <strain evidence="4 5">DK36</strain>
    </source>
</reference>
<evidence type="ECO:0000313" key="4">
    <source>
        <dbReference type="EMBL" id="KAA5542847.1"/>
    </source>
</evidence>
<gene>
    <name evidence="4" type="ORF">F0145_18070</name>
</gene>
<keyword evidence="5" id="KW-1185">Reference proteome</keyword>